<dbReference type="InterPro" id="IPR014710">
    <property type="entry name" value="RmlC-like_jellyroll"/>
</dbReference>
<dbReference type="InterPro" id="IPR010300">
    <property type="entry name" value="CDO_1"/>
</dbReference>
<evidence type="ECO:0000256" key="5">
    <source>
        <dbReference type="ARBA" id="ARBA00023004"/>
    </source>
</evidence>
<evidence type="ECO:0000256" key="3">
    <source>
        <dbReference type="ARBA" id="ARBA00022964"/>
    </source>
</evidence>
<keyword evidence="5" id="KW-0408">Iron</keyword>
<evidence type="ECO:0000256" key="1">
    <source>
        <dbReference type="ARBA" id="ARBA00006622"/>
    </source>
</evidence>
<dbReference type="EMBL" id="BAAALD010000003">
    <property type="protein sequence ID" value="GAA1070246.1"/>
    <property type="molecule type" value="Genomic_DNA"/>
</dbReference>
<dbReference type="PANTHER" id="PTHR12918">
    <property type="entry name" value="CYSTEINE DIOXYGENASE"/>
    <property type="match status" value="1"/>
</dbReference>
<name>A0ABP4DT17_9ACTN</name>
<organism evidence="6 7">
    <name type="scientific">Kitasatospora arboriphila</name>
    <dbReference type="NCBI Taxonomy" id="258052"/>
    <lineage>
        <taxon>Bacteria</taxon>
        <taxon>Bacillati</taxon>
        <taxon>Actinomycetota</taxon>
        <taxon>Actinomycetes</taxon>
        <taxon>Kitasatosporales</taxon>
        <taxon>Streptomycetaceae</taxon>
        <taxon>Kitasatospora</taxon>
    </lineage>
</organism>
<sequence>MDVMGRRADPAAMATAAKTAAVPAATPAGTAAPAAARTAPTAVPVQAAAPLADAAGRLVATTPATPRMQQLIADIRAAVGRGLDPDTTARLVADRLAPHLGPDDLLTPEQRLGDPARYRQHLVHAEADGSFSVVALVWLPGQQTPIHDHVAWCVAGVHRGQESELRYRLVPDGPTARLEFTEAAVSPQGSVAAFAPPGDIHLVRNPGPGTALSIHVYGADISRLTTSIRRTYHLPAGPGPATGGR</sequence>
<comment type="caution">
    <text evidence="6">The sequence shown here is derived from an EMBL/GenBank/DDBJ whole genome shotgun (WGS) entry which is preliminary data.</text>
</comment>
<keyword evidence="3" id="KW-0223">Dioxygenase</keyword>
<evidence type="ECO:0000313" key="6">
    <source>
        <dbReference type="EMBL" id="GAA1070246.1"/>
    </source>
</evidence>
<dbReference type="CDD" id="cd10548">
    <property type="entry name" value="cupin_CDO"/>
    <property type="match status" value="1"/>
</dbReference>
<dbReference type="PANTHER" id="PTHR12918:SF1">
    <property type="entry name" value="CYSTEINE DIOXYGENASE TYPE 1"/>
    <property type="match status" value="1"/>
</dbReference>
<keyword evidence="7" id="KW-1185">Reference proteome</keyword>
<protein>
    <recommendedName>
        <fullName evidence="8">Cysteine dioxygenase</fullName>
    </recommendedName>
</protein>
<evidence type="ECO:0000256" key="4">
    <source>
        <dbReference type="ARBA" id="ARBA00023002"/>
    </source>
</evidence>
<dbReference type="Gene3D" id="2.60.120.10">
    <property type="entry name" value="Jelly Rolls"/>
    <property type="match status" value="1"/>
</dbReference>
<evidence type="ECO:0008006" key="8">
    <source>
        <dbReference type="Google" id="ProtNLM"/>
    </source>
</evidence>
<reference evidence="7" key="1">
    <citation type="journal article" date="2019" name="Int. J. Syst. Evol. Microbiol.">
        <title>The Global Catalogue of Microorganisms (GCM) 10K type strain sequencing project: providing services to taxonomists for standard genome sequencing and annotation.</title>
        <authorList>
            <consortium name="The Broad Institute Genomics Platform"/>
            <consortium name="The Broad Institute Genome Sequencing Center for Infectious Disease"/>
            <person name="Wu L."/>
            <person name="Ma J."/>
        </authorList>
    </citation>
    <scope>NUCLEOTIDE SEQUENCE [LARGE SCALE GENOMIC DNA]</scope>
    <source>
        <strain evidence="7">JCM 13002</strain>
    </source>
</reference>
<dbReference type="InterPro" id="IPR011051">
    <property type="entry name" value="RmlC_Cupin_sf"/>
</dbReference>
<keyword evidence="4" id="KW-0560">Oxidoreductase</keyword>
<evidence type="ECO:0000256" key="2">
    <source>
        <dbReference type="ARBA" id="ARBA00022723"/>
    </source>
</evidence>
<comment type="similarity">
    <text evidence="1">Belongs to the cysteine dioxygenase family.</text>
</comment>
<dbReference type="SUPFAM" id="SSF51182">
    <property type="entry name" value="RmlC-like cupins"/>
    <property type="match status" value="1"/>
</dbReference>
<gene>
    <name evidence="6" type="ORF">GCM10009663_05780</name>
</gene>
<dbReference type="Proteomes" id="UP001499987">
    <property type="component" value="Unassembled WGS sequence"/>
</dbReference>
<accession>A0ABP4DT17</accession>
<evidence type="ECO:0000313" key="7">
    <source>
        <dbReference type="Proteomes" id="UP001499987"/>
    </source>
</evidence>
<proteinExistence type="inferred from homology"/>
<keyword evidence="2" id="KW-0479">Metal-binding</keyword>